<dbReference type="InterPro" id="IPR013328">
    <property type="entry name" value="6PGD_dom2"/>
</dbReference>
<evidence type="ECO:0000259" key="10">
    <source>
        <dbReference type="Pfam" id="PF02558"/>
    </source>
</evidence>
<organism evidence="12 13">
    <name type="scientific">Candidatus Taenaricola geysiri</name>
    <dbReference type="NCBI Taxonomy" id="1974752"/>
    <lineage>
        <taxon>Bacteria</taxon>
        <taxon>Pseudomonadati</taxon>
        <taxon>Candidatus Omnitrophota</taxon>
        <taxon>Candidatus Taenaricola</taxon>
    </lineage>
</organism>
<dbReference type="AlphaFoldDB" id="A0A2J0LHU6"/>
<evidence type="ECO:0000313" key="12">
    <source>
        <dbReference type="EMBL" id="PIW66759.1"/>
    </source>
</evidence>
<evidence type="ECO:0000256" key="5">
    <source>
        <dbReference type="ARBA" id="ARBA00022857"/>
    </source>
</evidence>
<dbReference type="Proteomes" id="UP000231267">
    <property type="component" value="Unassembled WGS sequence"/>
</dbReference>
<comment type="similarity">
    <text evidence="2 9">Belongs to the ketopantoate reductase family.</text>
</comment>
<sequence length="319" mass="34648">MKILIVGPGAIGCLLAGYLTKSGQDVWLLDKPNQKRTKLIEAEGIKIEGVNGSHKIKVNITSDIKDIKKIELIIICVKSYDTEAAVKSIKSLISETTYCLTLQNGLGNVEAIAEIAGENNVIGGVTSHGATLVSGGHIKHCGKGETVIGRWQPQGKKQPKQWKIPRRVLEDIAGVLKGAGFTTKVSDKIKDVLWSKLIINVGINALAAITRLNNGLITEYAGTRQILKQSVLEASKIARRKKISLDYSDPVKKVESVCSQTEENISSMLQDILKNKKTEIDYINGAIVREGEDLGIPTPVNSVLTDLVKTIEASYNKQV</sequence>
<dbReference type="GO" id="GO:0008677">
    <property type="term" value="F:2-dehydropantoate 2-reductase activity"/>
    <property type="evidence" value="ECO:0007669"/>
    <property type="project" value="UniProtKB-EC"/>
</dbReference>
<dbReference type="UniPathway" id="UPA00028">
    <property type="reaction ID" value="UER00004"/>
</dbReference>
<comment type="caution">
    <text evidence="12">The sequence shown here is derived from an EMBL/GenBank/DDBJ whole genome shotgun (WGS) entry which is preliminary data.</text>
</comment>
<dbReference type="Gene3D" id="1.10.1040.10">
    <property type="entry name" value="N-(1-d-carboxylethyl)-l-norvaline Dehydrogenase, domain 2"/>
    <property type="match status" value="1"/>
</dbReference>
<dbReference type="GO" id="GO:0050661">
    <property type="term" value="F:NADP binding"/>
    <property type="evidence" value="ECO:0007669"/>
    <property type="project" value="TreeGrafter"/>
</dbReference>
<keyword evidence="6 9" id="KW-0560">Oxidoreductase</keyword>
<dbReference type="GO" id="GO:0005737">
    <property type="term" value="C:cytoplasm"/>
    <property type="evidence" value="ECO:0007669"/>
    <property type="project" value="TreeGrafter"/>
</dbReference>
<dbReference type="EMBL" id="PFGP01000030">
    <property type="protein sequence ID" value="PIW66759.1"/>
    <property type="molecule type" value="Genomic_DNA"/>
</dbReference>
<reference evidence="12 13" key="1">
    <citation type="submission" date="2017-09" db="EMBL/GenBank/DDBJ databases">
        <title>Depth-based differentiation of microbial function through sediment-hosted aquifers and enrichment of novel symbionts in the deep terrestrial subsurface.</title>
        <authorList>
            <person name="Probst A.J."/>
            <person name="Ladd B."/>
            <person name="Jarett J.K."/>
            <person name="Geller-Mcgrath D.E."/>
            <person name="Sieber C.M."/>
            <person name="Emerson J.B."/>
            <person name="Anantharaman K."/>
            <person name="Thomas B.C."/>
            <person name="Malmstrom R."/>
            <person name="Stieglmeier M."/>
            <person name="Klingl A."/>
            <person name="Woyke T."/>
            <person name="Ryan C.M."/>
            <person name="Banfield J.F."/>
        </authorList>
    </citation>
    <scope>NUCLEOTIDE SEQUENCE [LARGE SCALE GENOMIC DNA]</scope>
    <source>
        <strain evidence="12">CG12_big_fil_rev_8_21_14_0_65_43_15</strain>
    </source>
</reference>
<evidence type="ECO:0000256" key="7">
    <source>
        <dbReference type="ARBA" id="ARBA00032024"/>
    </source>
</evidence>
<evidence type="ECO:0000256" key="9">
    <source>
        <dbReference type="RuleBase" id="RU362068"/>
    </source>
</evidence>
<gene>
    <name evidence="12" type="ORF">COW11_01540</name>
</gene>
<evidence type="ECO:0000313" key="13">
    <source>
        <dbReference type="Proteomes" id="UP000231267"/>
    </source>
</evidence>
<dbReference type="InterPro" id="IPR008927">
    <property type="entry name" value="6-PGluconate_DH-like_C_sf"/>
</dbReference>
<dbReference type="InterPro" id="IPR013752">
    <property type="entry name" value="KPA_reductase"/>
</dbReference>
<dbReference type="SUPFAM" id="SSF48179">
    <property type="entry name" value="6-phosphogluconate dehydrogenase C-terminal domain-like"/>
    <property type="match status" value="1"/>
</dbReference>
<dbReference type="NCBIfam" id="TIGR00745">
    <property type="entry name" value="apbA_panE"/>
    <property type="match status" value="1"/>
</dbReference>
<comment type="function">
    <text evidence="9">Catalyzes the NADPH-dependent reduction of ketopantoate into pantoic acid.</text>
</comment>
<dbReference type="InterPro" id="IPR050838">
    <property type="entry name" value="Ketopantoate_reductase"/>
</dbReference>
<evidence type="ECO:0000256" key="6">
    <source>
        <dbReference type="ARBA" id="ARBA00023002"/>
    </source>
</evidence>
<dbReference type="SUPFAM" id="SSF51735">
    <property type="entry name" value="NAD(P)-binding Rossmann-fold domains"/>
    <property type="match status" value="1"/>
</dbReference>
<keyword evidence="9" id="KW-0566">Pantothenate biosynthesis</keyword>
<dbReference type="Gene3D" id="3.40.50.720">
    <property type="entry name" value="NAD(P)-binding Rossmann-like Domain"/>
    <property type="match status" value="1"/>
</dbReference>
<dbReference type="InterPro" id="IPR036291">
    <property type="entry name" value="NAD(P)-bd_dom_sf"/>
</dbReference>
<dbReference type="PANTHER" id="PTHR43765:SF2">
    <property type="entry name" value="2-DEHYDROPANTOATE 2-REDUCTASE"/>
    <property type="match status" value="1"/>
</dbReference>
<keyword evidence="5 9" id="KW-0521">NADP</keyword>
<dbReference type="Pfam" id="PF08546">
    <property type="entry name" value="ApbA_C"/>
    <property type="match status" value="1"/>
</dbReference>
<evidence type="ECO:0000256" key="4">
    <source>
        <dbReference type="ARBA" id="ARBA00019465"/>
    </source>
</evidence>
<feature type="domain" description="Ketopantoate reductase N-terminal" evidence="10">
    <location>
        <begin position="3"/>
        <end position="152"/>
    </location>
</feature>
<dbReference type="GO" id="GO:0015940">
    <property type="term" value="P:pantothenate biosynthetic process"/>
    <property type="evidence" value="ECO:0007669"/>
    <property type="project" value="UniProtKB-UniPathway"/>
</dbReference>
<protein>
    <recommendedName>
        <fullName evidence="4 9">2-dehydropantoate 2-reductase</fullName>
        <ecNumber evidence="3 9">1.1.1.169</ecNumber>
    </recommendedName>
    <alternativeName>
        <fullName evidence="7 9">Ketopantoate reductase</fullName>
    </alternativeName>
</protein>
<dbReference type="EC" id="1.1.1.169" evidence="3 9"/>
<dbReference type="InterPro" id="IPR013332">
    <property type="entry name" value="KPR_N"/>
</dbReference>
<dbReference type="InterPro" id="IPR003710">
    <property type="entry name" value="ApbA"/>
</dbReference>
<dbReference type="Pfam" id="PF02558">
    <property type="entry name" value="ApbA"/>
    <property type="match status" value="1"/>
</dbReference>
<comment type="pathway">
    <text evidence="1 9">Cofactor biosynthesis; (R)-pantothenate biosynthesis; (R)-pantoate from 3-methyl-2-oxobutanoate: step 2/2.</text>
</comment>
<evidence type="ECO:0000256" key="3">
    <source>
        <dbReference type="ARBA" id="ARBA00013014"/>
    </source>
</evidence>
<evidence type="ECO:0000259" key="11">
    <source>
        <dbReference type="Pfam" id="PF08546"/>
    </source>
</evidence>
<evidence type="ECO:0000256" key="8">
    <source>
        <dbReference type="ARBA" id="ARBA00048793"/>
    </source>
</evidence>
<proteinExistence type="inferred from homology"/>
<comment type="catalytic activity">
    <reaction evidence="8 9">
        <text>(R)-pantoate + NADP(+) = 2-dehydropantoate + NADPH + H(+)</text>
        <dbReference type="Rhea" id="RHEA:16233"/>
        <dbReference type="ChEBI" id="CHEBI:11561"/>
        <dbReference type="ChEBI" id="CHEBI:15378"/>
        <dbReference type="ChEBI" id="CHEBI:15980"/>
        <dbReference type="ChEBI" id="CHEBI:57783"/>
        <dbReference type="ChEBI" id="CHEBI:58349"/>
        <dbReference type="EC" id="1.1.1.169"/>
    </reaction>
</comment>
<name>A0A2J0LHU6_9BACT</name>
<feature type="domain" description="Ketopantoate reductase C-terminal" evidence="11">
    <location>
        <begin position="189"/>
        <end position="312"/>
    </location>
</feature>
<evidence type="ECO:0000256" key="1">
    <source>
        <dbReference type="ARBA" id="ARBA00004994"/>
    </source>
</evidence>
<evidence type="ECO:0000256" key="2">
    <source>
        <dbReference type="ARBA" id="ARBA00007870"/>
    </source>
</evidence>
<accession>A0A2J0LHU6</accession>
<dbReference type="PANTHER" id="PTHR43765">
    <property type="entry name" value="2-DEHYDROPANTOATE 2-REDUCTASE-RELATED"/>
    <property type="match status" value="1"/>
</dbReference>